<keyword evidence="2" id="KW-1185">Reference proteome</keyword>
<dbReference type="InterPro" id="IPR058263">
    <property type="entry name" value="DUF7957"/>
</dbReference>
<accession>A0A346PUT2</accession>
<organism evidence="1 2">
    <name type="scientific">Natrarchaeobaculum sulfurireducens</name>
    <dbReference type="NCBI Taxonomy" id="2044521"/>
    <lineage>
        <taxon>Archaea</taxon>
        <taxon>Methanobacteriati</taxon>
        <taxon>Methanobacteriota</taxon>
        <taxon>Stenosarchaea group</taxon>
        <taxon>Halobacteria</taxon>
        <taxon>Halobacteriales</taxon>
        <taxon>Natrialbaceae</taxon>
        <taxon>Natrarchaeobaculum</taxon>
    </lineage>
</organism>
<reference evidence="2" key="1">
    <citation type="submission" date="2018-02" db="EMBL/GenBank/DDBJ databases">
        <title>Phenotypic and genomic properties of facultatively anaerobic sulfur-reducing natronoarchaea from hypersaline soda lakes.</title>
        <authorList>
            <person name="Sorokin D.Y."/>
            <person name="Kublanov I.V."/>
            <person name="Roman P."/>
            <person name="Sinninghe Damste J.S."/>
            <person name="Golyshin P.N."/>
            <person name="Rojo D."/>
            <person name="Ciordia S."/>
            <person name="Mena M.D.C."/>
            <person name="Ferrer M."/>
            <person name="Messina E."/>
            <person name="Smedile F."/>
            <person name="La Spada G."/>
            <person name="La Cono V."/>
            <person name="Yakimov M.M."/>
        </authorList>
    </citation>
    <scope>NUCLEOTIDE SEQUENCE [LARGE SCALE GENOMIC DNA]</scope>
    <source>
        <strain evidence="2">AArc-Mg</strain>
    </source>
</reference>
<dbReference type="Proteomes" id="UP000258613">
    <property type="component" value="Chromosome"/>
</dbReference>
<proteinExistence type="predicted"/>
<dbReference type="KEGG" id="nag:AArcMg_3293"/>
<dbReference type="Pfam" id="PF25857">
    <property type="entry name" value="DUF7957"/>
    <property type="match status" value="1"/>
</dbReference>
<evidence type="ECO:0000313" key="1">
    <source>
        <dbReference type="EMBL" id="AXR83277.1"/>
    </source>
</evidence>
<evidence type="ECO:0000313" key="2">
    <source>
        <dbReference type="Proteomes" id="UP000258613"/>
    </source>
</evidence>
<dbReference type="AlphaFoldDB" id="A0A346PUT2"/>
<name>A0A346PUT2_9EURY</name>
<gene>
    <name evidence="1" type="ORF">AArcMg_3293</name>
</gene>
<dbReference type="EMBL" id="CP027033">
    <property type="protein sequence ID" value="AXR83277.1"/>
    <property type="molecule type" value="Genomic_DNA"/>
</dbReference>
<sequence length="103" mass="11733">MLRIGDVERELPGDIEAVRTIDELIVVRFTPIDPADEPRNVRAFGSDGTVRWTIEPTIGPLGDENPYVLLSERDGELWVTDWKGMEYGIDLEKGTHTVRKLRK</sequence>
<protein>
    <submittedName>
        <fullName evidence="1">Uncharacterized protein</fullName>
    </submittedName>
</protein>